<proteinExistence type="predicted"/>
<sequence length="139" mass="15194">MLSGRHPGFLQPQGHGYALSRHLRDRLVAISLYFLDLGLAHETAFRTYLGLNLQAAAQSQDGRTPGRGARRIQAFMRVLEGETNIRPEQARFLAAAPGMATAAEAMIVLFDIAGLFAEEARAVVAETAEAVCDRMLPWT</sequence>
<evidence type="ECO:0000313" key="2">
    <source>
        <dbReference type="Proteomes" id="UP000640509"/>
    </source>
</evidence>
<evidence type="ECO:0000313" key="1">
    <source>
        <dbReference type="EMBL" id="GGF73947.1"/>
    </source>
</evidence>
<protein>
    <recommendedName>
        <fullName evidence="3">TetR family transcriptional regulator</fullName>
    </recommendedName>
</protein>
<dbReference type="EMBL" id="BMIV01000010">
    <property type="protein sequence ID" value="GGF73947.1"/>
    <property type="molecule type" value="Genomic_DNA"/>
</dbReference>
<name>A0ABQ1VJW0_9RHOB</name>
<reference evidence="2" key="1">
    <citation type="journal article" date="2019" name="Int. J. Syst. Evol. Microbiol.">
        <title>The Global Catalogue of Microorganisms (GCM) 10K type strain sequencing project: providing services to taxonomists for standard genome sequencing and annotation.</title>
        <authorList>
            <consortium name="The Broad Institute Genomics Platform"/>
            <consortium name="The Broad Institute Genome Sequencing Center for Infectious Disease"/>
            <person name="Wu L."/>
            <person name="Ma J."/>
        </authorList>
    </citation>
    <scope>NUCLEOTIDE SEQUENCE [LARGE SCALE GENOMIC DNA]</scope>
    <source>
        <strain evidence="2">CGMCC 1.15419</strain>
    </source>
</reference>
<accession>A0ABQ1VJW0</accession>
<evidence type="ECO:0008006" key="3">
    <source>
        <dbReference type="Google" id="ProtNLM"/>
    </source>
</evidence>
<comment type="caution">
    <text evidence="1">The sequence shown here is derived from an EMBL/GenBank/DDBJ whole genome shotgun (WGS) entry which is preliminary data.</text>
</comment>
<gene>
    <name evidence="1" type="ORF">GCM10011402_28220</name>
</gene>
<dbReference type="Proteomes" id="UP000640509">
    <property type="component" value="Unassembled WGS sequence"/>
</dbReference>
<keyword evidence="2" id="KW-1185">Reference proteome</keyword>
<organism evidence="1 2">
    <name type="scientific">Paracoccus acridae</name>
    <dbReference type="NCBI Taxonomy" id="1795310"/>
    <lineage>
        <taxon>Bacteria</taxon>
        <taxon>Pseudomonadati</taxon>
        <taxon>Pseudomonadota</taxon>
        <taxon>Alphaproteobacteria</taxon>
        <taxon>Rhodobacterales</taxon>
        <taxon>Paracoccaceae</taxon>
        <taxon>Paracoccus</taxon>
    </lineage>
</organism>